<feature type="non-terminal residue" evidence="2">
    <location>
        <position position="298"/>
    </location>
</feature>
<dbReference type="EMBL" id="EQ988566">
    <property type="protein sequence ID" value="EEF23002.1"/>
    <property type="molecule type" value="Genomic_DNA"/>
</dbReference>
<dbReference type="Proteomes" id="UP000008311">
    <property type="component" value="Unassembled WGS sequence"/>
</dbReference>
<keyword evidence="1" id="KW-0732">Signal</keyword>
<protein>
    <submittedName>
        <fullName evidence="2">Uncharacterized protein</fullName>
    </submittedName>
</protein>
<name>B9TMB2_RICCO</name>
<keyword evidence="3" id="KW-1185">Reference proteome</keyword>
<evidence type="ECO:0000313" key="3">
    <source>
        <dbReference type="Proteomes" id="UP000008311"/>
    </source>
</evidence>
<proteinExistence type="predicted"/>
<accession>B9TMB2</accession>
<reference evidence="3" key="1">
    <citation type="journal article" date="2010" name="Nat. Biotechnol.">
        <title>Draft genome sequence of the oilseed species Ricinus communis.</title>
        <authorList>
            <person name="Chan A.P."/>
            <person name="Crabtree J."/>
            <person name="Zhao Q."/>
            <person name="Lorenzi H."/>
            <person name="Orvis J."/>
            <person name="Puiu D."/>
            <person name="Melake-Berhan A."/>
            <person name="Jones K.M."/>
            <person name="Redman J."/>
            <person name="Chen G."/>
            <person name="Cahoon E.B."/>
            <person name="Gedil M."/>
            <person name="Stanke M."/>
            <person name="Haas B.J."/>
            <person name="Wortman J.R."/>
            <person name="Fraser-Liggett C.M."/>
            <person name="Ravel J."/>
            <person name="Rabinowicz P.D."/>
        </authorList>
    </citation>
    <scope>NUCLEOTIDE SEQUENCE [LARGE SCALE GENOMIC DNA]</scope>
    <source>
        <strain evidence="3">cv. Hale</strain>
    </source>
</reference>
<feature type="chain" id="PRO_5002892198" evidence="1">
    <location>
        <begin position="28"/>
        <end position="298"/>
    </location>
</feature>
<feature type="signal peptide" evidence="1">
    <location>
        <begin position="1"/>
        <end position="27"/>
    </location>
</feature>
<dbReference type="AlphaFoldDB" id="B9TMB2"/>
<dbReference type="InParanoid" id="B9TMB2"/>
<evidence type="ECO:0000313" key="2">
    <source>
        <dbReference type="EMBL" id="EEF23002.1"/>
    </source>
</evidence>
<organism evidence="2 3">
    <name type="scientific">Ricinus communis</name>
    <name type="common">Castor bean</name>
    <dbReference type="NCBI Taxonomy" id="3988"/>
    <lineage>
        <taxon>Eukaryota</taxon>
        <taxon>Viridiplantae</taxon>
        <taxon>Streptophyta</taxon>
        <taxon>Embryophyta</taxon>
        <taxon>Tracheophyta</taxon>
        <taxon>Spermatophyta</taxon>
        <taxon>Magnoliopsida</taxon>
        <taxon>eudicotyledons</taxon>
        <taxon>Gunneridae</taxon>
        <taxon>Pentapetalae</taxon>
        <taxon>rosids</taxon>
        <taxon>fabids</taxon>
        <taxon>Malpighiales</taxon>
        <taxon>Euphorbiaceae</taxon>
        <taxon>Acalyphoideae</taxon>
        <taxon>Acalypheae</taxon>
        <taxon>Ricinus</taxon>
    </lineage>
</organism>
<gene>
    <name evidence="2" type="ORF">RCOM_2062080</name>
</gene>
<evidence type="ECO:0000256" key="1">
    <source>
        <dbReference type="SAM" id="SignalP"/>
    </source>
</evidence>
<sequence length="298" mass="32253">MRLTKKQIASHALTFAGALVPVSQTLAAPNLDITLGADVEYHDNAALSSTNEKSDIERVARAQVDYVRPDGPLTANVNYLVERHDFQDDVEEDRTVVSGAAQAKWEAIPKTLNFTGSHQVSDELRDRRDANVNSNMERRSVTTLGAEGILHFSRRDSVVLGPRVSNVDVSGSGGSNSDRAALDVAWHHLLSPVSSLVLTGSEERVSADKSVDEYDASRAMLTYQTKLAHLTYQIGGGFNRIDRNVGDSVDGYSVLLSADYQAEGMTVGASLVRQLTDSEVGLSGYELSLPSFRAQDGN</sequence>